<sequence length="121" mass="13941">YTPSLTVAITFEGQKIPKHVYLFHVRYSVSPYIARVTLCHKCYRFGHIKTNCKSSPRCAHCGEKGHSLPEEELCQRKDLPPKCINCQGEHRADSSTCPEILLQRDIRKYAAYRNITFVDAR</sequence>
<protein>
    <recommendedName>
        <fullName evidence="3">Nucleic-acid-binding protein from mobile element jockey</fullName>
    </recommendedName>
</protein>
<evidence type="ECO:0000313" key="2">
    <source>
        <dbReference type="Proteomes" id="UP000000311"/>
    </source>
</evidence>
<evidence type="ECO:0008006" key="3">
    <source>
        <dbReference type="Google" id="ProtNLM"/>
    </source>
</evidence>
<dbReference type="OMA" id="ETKCANC"/>
<proteinExistence type="predicted"/>
<dbReference type="GO" id="GO:0008270">
    <property type="term" value="F:zinc ion binding"/>
    <property type="evidence" value="ECO:0007669"/>
    <property type="project" value="InterPro"/>
</dbReference>
<dbReference type="InterPro" id="IPR036875">
    <property type="entry name" value="Znf_CCHC_sf"/>
</dbReference>
<accession>E2A072</accession>
<feature type="non-terminal residue" evidence="1">
    <location>
        <position position="1"/>
    </location>
</feature>
<dbReference type="SUPFAM" id="SSF57756">
    <property type="entry name" value="Retrovirus zinc finger-like domains"/>
    <property type="match status" value="1"/>
</dbReference>
<name>E2A072_CAMFO</name>
<feature type="non-terminal residue" evidence="1">
    <location>
        <position position="121"/>
    </location>
</feature>
<dbReference type="STRING" id="104421.E2A072"/>
<evidence type="ECO:0000313" key="1">
    <source>
        <dbReference type="EMBL" id="EFN73163.1"/>
    </source>
</evidence>
<dbReference type="EMBL" id="GL435553">
    <property type="protein sequence ID" value="EFN73163.1"/>
    <property type="molecule type" value="Genomic_DNA"/>
</dbReference>
<gene>
    <name evidence="1" type="ORF">EAG_04000</name>
</gene>
<organism evidence="2">
    <name type="scientific">Camponotus floridanus</name>
    <name type="common">Florida carpenter ant</name>
    <dbReference type="NCBI Taxonomy" id="104421"/>
    <lineage>
        <taxon>Eukaryota</taxon>
        <taxon>Metazoa</taxon>
        <taxon>Ecdysozoa</taxon>
        <taxon>Arthropoda</taxon>
        <taxon>Hexapoda</taxon>
        <taxon>Insecta</taxon>
        <taxon>Pterygota</taxon>
        <taxon>Neoptera</taxon>
        <taxon>Endopterygota</taxon>
        <taxon>Hymenoptera</taxon>
        <taxon>Apocrita</taxon>
        <taxon>Aculeata</taxon>
        <taxon>Formicoidea</taxon>
        <taxon>Formicidae</taxon>
        <taxon>Formicinae</taxon>
        <taxon>Camponotus</taxon>
    </lineage>
</organism>
<dbReference type="InParanoid" id="E2A072"/>
<reference evidence="1 2" key="1">
    <citation type="journal article" date="2010" name="Science">
        <title>Genomic comparison of the ants Camponotus floridanus and Harpegnathos saltator.</title>
        <authorList>
            <person name="Bonasio R."/>
            <person name="Zhang G."/>
            <person name="Ye C."/>
            <person name="Mutti N.S."/>
            <person name="Fang X."/>
            <person name="Qin N."/>
            <person name="Donahue G."/>
            <person name="Yang P."/>
            <person name="Li Q."/>
            <person name="Li C."/>
            <person name="Zhang P."/>
            <person name="Huang Z."/>
            <person name="Berger S.L."/>
            <person name="Reinberg D."/>
            <person name="Wang J."/>
            <person name="Liebig J."/>
        </authorList>
    </citation>
    <scope>NUCLEOTIDE SEQUENCE [LARGE SCALE GENOMIC DNA]</scope>
    <source>
        <strain evidence="2">C129</strain>
    </source>
</reference>
<dbReference type="Proteomes" id="UP000000311">
    <property type="component" value="Unassembled WGS sequence"/>
</dbReference>
<keyword evidence="2" id="KW-1185">Reference proteome</keyword>
<dbReference type="GO" id="GO:0003676">
    <property type="term" value="F:nucleic acid binding"/>
    <property type="evidence" value="ECO:0007669"/>
    <property type="project" value="InterPro"/>
</dbReference>
<dbReference type="AlphaFoldDB" id="E2A072"/>
<dbReference type="OrthoDB" id="7700262at2759"/>